<proteinExistence type="inferred from homology"/>
<name>A0A1A8ZKQ4_9ACTN</name>
<evidence type="ECO:0000256" key="16">
    <source>
        <dbReference type="PIRSR" id="PIRSR000099-3"/>
    </source>
</evidence>
<feature type="binding site" evidence="12 15">
    <location>
        <position position="220"/>
    </location>
    <ligand>
        <name>NAD(+)</name>
        <dbReference type="ChEBI" id="CHEBI:57540"/>
    </ligand>
</feature>
<dbReference type="EC" id="1.1.1.23" evidence="4 12"/>
<keyword evidence="6 12" id="KW-0479">Metal-binding</keyword>
<dbReference type="GO" id="GO:0000105">
    <property type="term" value="P:L-histidine biosynthetic process"/>
    <property type="evidence" value="ECO:0007669"/>
    <property type="project" value="UniProtKB-UniRule"/>
</dbReference>
<feature type="binding site" evidence="12 16">
    <location>
        <position position="427"/>
    </location>
    <ligand>
        <name>substrate</name>
    </ligand>
</feature>
<feature type="binding site" evidence="12 16">
    <location>
        <position position="243"/>
    </location>
    <ligand>
        <name>substrate</name>
    </ligand>
</feature>
<sequence length="440" mass="46376">MLNRIDRRGATRDPRRLLPRAQLDVSVAVERIRPLVEAVREHGYPAIREASERFDGISPECLRVPVETIRAAEGTLDPQVRAALLESISRARKVHADQRRTDHTTQVVPGGTVTERWVPVDRVGLYVPGGLAMYPSTVVMNVVPAQAAGVRSLVVVSPPQQENGGLPDQRVLAACALLGVDEVYAVGGAQAVAMLAYGATVDPAGTERCEPVDMITGPGNIWVTAAKRLLRGVVGIDAEAGPTEIAILADDTADPAHVAADLISQAEHDPLAASVLVTPSVALADAVDVELARQVPVAKHAERIGTALGGEQSGVVLVDDLEAGLRVVDAYAAEHLEIQTVDARAWALRVRNAGAIFVGAWSPVSLGDYCAGSNHVLPTGGCARHSSGLSVQSFLRGVHLVEYTRDALREVAPHVVTLSGVEDLPAHGQAVSVRFTGDGS</sequence>
<dbReference type="NCBIfam" id="TIGR00069">
    <property type="entry name" value="hisD"/>
    <property type="match status" value="1"/>
</dbReference>
<dbReference type="InterPro" id="IPR012131">
    <property type="entry name" value="Hstdl_DH"/>
</dbReference>
<dbReference type="FunFam" id="3.40.50.1980:FF:000001">
    <property type="entry name" value="Histidinol dehydrogenase"/>
    <property type="match status" value="1"/>
</dbReference>
<dbReference type="PATRIC" id="fig|261654.4.peg.2806"/>
<feature type="binding site" evidence="12 16">
    <location>
        <position position="335"/>
    </location>
    <ligand>
        <name>substrate</name>
    </ligand>
</feature>
<evidence type="ECO:0000256" key="12">
    <source>
        <dbReference type="HAMAP-Rule" id="MF_01024"/>
    </source>
</evidence>
<feature type="active site" description="Proton acceptor" evidence="12 14">
    <location>
        <position position="334"/>
    </location>
</feature>
<dbReference type="InterPro" id="IPR016161">
    <property type="entry name" value="Ald_DH/histidinol_DH"/>
</dbReference>
<dbReference type="RefSeq" id="WP_091663732.1">
    <property type="nucleotide sequence ID" value="NZ_LT594323.1"/>
</dbReference>
<evidence type="ECO:0000256" key="15">
    <source>
        <dbReference type="PIRSR" id="PIRSR000099-2"/>
    </source>
</evidence>
<gene>
    <name evidence="12" type="primary">hisD</name>
    <name evidence="19" type="ORF">GA0070611_2760</name>
</gene>
<feature type="binding site" evidence="12 16">
    <location>
        <position position="422"/>
    </location>
    <ligand>
        <name>substrate</name>
    </ligand>
</feature>
<evidence type="ECO:0000256" key="2">
    <source>
        <dbReference type="ARBA" id="ARBA00004940"/>
    </source>
</evidence>
<feature type="binding site" evidence="12 16">
    <location>
        <position position="368"/>
    </location>
    <ligand>
        <name>substrate</name>
    </ligand>
</feature>
<accession>A0A1A8ZKQ4</accession>
<dbReference type="STRING" id="261654.GA0070611_2760"/>
<feature type="binding site" evidence="12 15">
    <location>
        <position position="190"/>
    </location>
    <ligand>
        <name>NAD(+)</name>
        <dbReference type="ChEBI" id="CHEBI:57540"/>
    </ligand>
</feature>
<keyword evidence="20" id="KW-1185">Reference proteome</keyword>
<keyword evidence="8 12" id="KW-0560">Oxidoreductase</keyword>
<feature type="binding site" evidence="12 16">
    <location>
        <position position="265"/>
    </location>
    <ligand>
        <name>substrate</name>
    </ligand>
</feature>
<evidence type="ECO:0000256" key="10">
    <source>
        <dbReference type="ARBA" id="ARBA00023102"/>
    </source>
</evidence>
<dbReference type="Proteomes" id="UP000199385">
    <property type="component" value="Chromosome I"/>
</dbReference>
<evidence type="ECO:0000313" key="20">
    <source>
        <dbReference type="Proteomes" id="UP000199385"/>
    </source>
</evidence>
<protein>
    <recommendedName>
        <fullName evidence="5 12">Histidinol dehydrogenase</fullName>
        <shortName evidence="12">HDH</shortName>
        <ecNumber evidence="4 12">1.1.1.23</ecNumber>
    </recommendedName>
</protein>
<comment type="function">
    <text evidence="1 12">Catalyzes the sequential NAD-dependent oxidations of L-histidinol to L-histidinaldehyde and then to L-histidine.</text>
</comment>
<evidence type="ECO:0000256" key="14">
    <source>
        <dbReference type="PIRSR" id="PIRSR000099-1"/>
    </source>
</evidence>
<dbReference type="PANTHER" id="PTHR21256">
    <property type="entry name" value="HISTIDINOL DEHYDROGENASE HDH"/>
    <property type="match status" value="1"/>
</dbReference>
<dbReference type="InterPro" id="IPR001692">
    <property type="entry name" value="Histidinol_DH_CS"/>
</dbReference>
<feature type="binding site" evidence="12 15">
    <location>
        <position position="126"/>
    </location>
    <ligand>
        <name>NAD(+)</name>
        <dbReference type="ChEBI" id="CHEBI:57540"/>
    </ligand>
</feature>
<comment type="similarity">
    <text evidence="3 12 13 18">Belongs to the histidinol dehydrogenase family.</text>
</comment>
<dbReference type="EMBL" id="LT594323">
    <property type="protein sequence ID" value="SBT44647.1"/>
    <property type="molecule type" value="Genomic_DNA"/>
</dbReference>
<evidence type="ECO:0000256" key="5">
    <source>
        <dbReference type="ARBA" id="ARBA00016531"/>
    </source>
</evidence>
<feature type="binding site" evidence="12 16">
    <location>
        <position position="268"/>
    </location>
    <ligand>
        <name>substrate</name>
    </ligand>
</feature>
<feature type="binding site" evidence="12 17">
    <location>
        <position position="427"/>
    </location>
    <ligand>
        <name>Zn(2+)</name>
        <dbReference type="ChEBI" id="CHEBI:29105"/>
    </ligand>
</feature>
<dbReference type="AlphaFoldDB" id="A0A1A8ZKQ4"/>
<dbReference type="Gene3D" id="1.20.5.1300">
    <property type="match status" value="1"/>
</dbReference>
<comment type="cofactor">
    <cofactor evidence="12 17">
        <name>Zn(2+)</name>
        <dbReference type="ChEBI" id="CHEBI:29105"/>
    </cofactor>
    <text evidence="12 17">Binds 1 zinc ion per subunit.</text>
</comment>
<reference evidence="20" key="1">
    <citation type="submission" date="2016-06" db="EMBL/GenBank/DDBJ databases">
        <authorList>
            <person name="Varghese N."/>
            <person name="Submissions Spin"/>
        </authorList>
    </citation>
    <scope>NUCLEOTIDE SEQUENCE [LARGE SCALE GENOMIC DNA]</scope>
    <source>
        <strain evidence="20">DSM 44815</strain>
    </source>
</reference>
<evidence type="ECO:0000256" key="13">
    <source>
        <dbReference type="PIRNR" id="PIRNR000099"/>
    </source>
</evidence>
<dbReference type="PIRSF" id="PIRSF000099">
    <property type="entry name" value="Histidinol_dh"/>
    <property type="match status" value="1"/>
</dbReference>
<dbReference type="PRINTS" id="PR00083">
    <property type="entry name" value="HOLDHDRGNASE"/>
</dbReference>
<evidence type="ECO:0000256" key="1">
    <source>
        <dbReference type="ARBA" id="ARBA00003850"/>
    </source>
</evidence>
<evidence type="ECO:0000256" key="4">
    <source>
        <dbReference type="ARBA" id="ARBA00012965"/>
    </source>
</evidence>
<evidence type="ECO:0000256" key="8">
    <source>
        <dbReference type="ARBA" id="ARBA00023002"/>
    </source>
</evidence>
<feature type="binding site" evidence="12 17">
    <location>
        <position position="368"/>
    </location>
    <ligand>
        <name>Zn(2+)</name>
        <dbReference type="ChEBI" id="CHEBI:29105"/>
    </ligand>
</feature>
<feature type="binding site" evidence="12 17">
    <location>
        <position position="265"/>
    </location>
    <ligand>
        <name>Zn(2+)</name>
        <dbReference type="ChEBI" id="CHEBI:29105"/>
    </ligand>
</feature>
<evidence type="ECO:0000256" key="18">
    <source>
        <dbReference type="RuleBase" id="RU004175"/>
    </source>
</evidence>
<evidence type="ECO:0000256" key="11">
    <source>
        <dbReference type="ARBA" id="ARBA00049489"/>
    </source>
</evidence>
<dbReference type="GO" id="GO:0051287">
    <property type="term" value="F:NAD binding"/>
    <property type="evidence" value="ECO:0007669"/>
    <property type="project" value="InterPro"/>
</dbReference>
<dbReference type="InterPro" id="IPR022695">
    <property type="entry name" value="Histidinol_DH_monofunct"/>
</dbReference>
<evidence type="ECO:0000256" key="6">
    <source>
        <dbReference type="ARBA" id="ARBA00022723"/>
    </source>
</evidence>
<keyword evidence="10 12" id="KW-0368">Histidine biosynthesis</keyword>
<dbReference type="PANTHER" id="PTHR21256:SF2">
    <property type="entry name" value="HISTIDINE BIOSYNTHESIS TRIFUNCTIONAL PROTEIN"/>
    <property type="match status" value="1"/>
</dbReference>
<feature type="binding site" evidence="12 17">
    <location>
        <position position="268"/>
    </location>
    <ligand>
        <name>Zn(2+)</name>
        <dbReference type="ChEBI" id="CHEBI:29105"/>
    </ligand>
</feature>
<dbReference type="OrthoDB" id="9805269at2"/>
<evidence type="ECO:0000256" key="17">
    <source>
        <dbReference type="PIRSR" id="PIRSR000099-4"/>
    </source>
</evidence>
<dbReference type="GO" id="GO:0005829">
    <property type="term" value="C:cytosol"/>
    <property type="evidence" value="ECO:0007669"/>
    <property type="project" value="TreeGrafter"/>
</dbReference>
<dbReference type="GO" id="GO:0008270">
    <property type="term" value="F:zinc ion binding"/>
    <property type="evidence" value="ECO:0007669"/>
    <property type="project" value="UniProtKB-UniRule"/>
</dbReference>
<dbReference type="PROSITE" id="PS00611">
    <property type="entry name" value="HISOL_DEHYDROGENASE"/>
    <property type="match status" value="1"/>
</dbReference>
<evidence type="ECO:0000313" key="19">
    <source>
        <dbReference type="EMBL" id="SBT44647.1"/>
    </source>
</evidence>
<keyword evidence="9 12" id="KW-0520">NAD</keyword>
<evidence type="ECO:0000256" key="3">
    <source>
        <dbReference type="ARBA" id="ARBA00010178"/>
    </source>
</evidence>
<dbReference type="CDD" id="cd06572">
    <property type="entry name" value="Histidinol_dh"/>
    <property type="match status" value="1"/>
</dbReference>
<dbReference type="Gene3D" id="3.40.50.1980">
    <property type="entry name" value="Nitrogenase molybdenum iron protein domain"/>
    <property type="match status" value="2"/>
</dbReference>
<evidence type="ECO:0000256" key="7">
    <source>
        <dbReference type="ARBA" id="ARBA00022833"/>
    </source>
</evidence>
<keyword evidence="7 12" id="KW-0862">Zinc</keyword>
<comment type="pathway">
    <text evidence="2 12">Amino-acid biosynthesis; L-histidine biosynthesis; L-histidine from 5-phospho-alpha-D-ribose 1-diphosphate: step 9/9.</text>
</comment>
<evidence type="ECO:0000256" key="9">
    <source>
        <dbReference type="ARBA" id="ARBA00023027"/>
    </source>
</evidence>
<dbReference type="SUPFAM" id="SSF53720">
    <property type="entry name" value="ALDH-like"/>
    <property type="match status" value="1"/>
</dbReference>
<dbReference type="GO" id="GO:0004399">
    <property type="term" value="F:histidinol dehydrogenase activity"/>
    <property type="evidence" value="ECO:0007669"/>
    <property type="project" value="UniProtKB-UniRule"/>
</dbReference>
<dbReference type="HAMAP" id="MF_01024">
    <property type="entry name" value="HisD"/>
    <property type="match status" value="1"/>
</dbReference>
<comment type="catalytic activity">
    <reaction evidence="11 12">
        <text>L-histidinol + 2 NAD(+) + H2O = L-histidine + 2 NADH + 3 H(+)</text>
        <dbReference type="Rhea" id="RHEA:20641"/>
        <dbReference type="ChEBI" id="CHEBI:15377"/>
        <dbReference type="ChEBI" id="CHEBI:15378"/>
        <dbReference type="ChEBI" id="CHEBI:57540"/>
        <dbReference type="ChEBI" id="CHEBI:57595"/>
        <dbReference type="ChEBI" id="CHEBI:57699"/>
        <dbReference type="ChEBI" id="CHEBI:57945"/>
        <dbReference type="EC" id="1.1.1.23"/>
    </reaction>
</comment>
<dbReference type="UniPathway" id="UPA00031">
    <property type="reaction ID" value="UER00014"/>
</dbReference>
<keyword evidence="12" id="KW-0028">Amino-acid biosynthesis</keyword>
<organism evidence="19 20">
    <name type="scientific">Micromonospora auratinigra</name>
    <dbReference type="NCBI Taxonomy" id="261654"/>
    <lineage>
        <taxon>Bacteria</taxon>
        <taxon>Bacillati</taxon>
        <taxon>Actinomycetota</taxon>
        <taxon>Actinomycetes</taxon>
        <taxon>Micromonosporales</taxon>
        <taxon>Micromonosporaceae</taxon>
        <taxon>Micromonospora</taxon>
    </lineage>
</organism>
<dbReference type="Pfam" id="PF00815">
    <property type="entry name" value="Histidinol_dh"/>
    <property type="match status" value="1"/>
</dbReference>
<feature type="active site" description="Proton acceptor" evidence="12 14">
    <location>
        <position position="335"/>
    </location>
</feature>